<comment type="caution">
    <text evidence="3">The sequence shown here is derived from an EMBL/GenBank/DDBJ whole genome shotgun (WGS) entry which is preliminary data.</text>
</comment>
<keyword evidence="4" id="KW-1185">Reference proteome</keyword>
<organism evidence="3 4">
    <name type="scientific">Rhizopus stolonifer</name>
    <name type="common">Rhizopus nigricans</name>
    <dbReference type="NCBI Taxonomy" id="4846"/>
    <lineage>
        <taxon>Eukaryota</taxon>
        <taxon>Fungi</taxon>
        <taxon>Fungi incertae sedis</taxon>
        <taxon>Mucoromycota</taxon>
        <taxon>Mucoromycotina</taxon>
        <taxon>Mucoromycetes</taxon>
        <taxon>Mucorales</taxon>
        <taxon>Mucorineae</taxon>
        <taxon>Rhizopodaceae</taxon>
        <taxon>Rhizopus</taxon>
    </lineage>
</organism>
<feature type="compositionally biased region" description="Basic and acidic residues" evidence="1">
    <location>
        <begin position="1"/>
        <end position="26"/>
    </location>
</feature>
<evidence type="ECO:0000256" key="2">
    <source>
        <dbReference type="SAM" id="Phobius"/>
    </source>
</evidence>
<evidence type="ECO:0000256" key="1">
    <source>
        <dbReference type="SAM" id="MobiDB-lite"/>
    </source>
</evidence>
<keyword evidence="2" id="KW-0472">Membrane</keyword>
<reference evidence="3 4" key="1">
    <citation type="journal article" date="2018" name="G3 (Bethesda)">
        <title>Phylogenetic and Phylogenomic Definition of Rhizopus Species.</title>
        <authorList>
            <person name="Gryganskyi A.P."/>
            <person name="Golan J."/>
            <person name="Dolatabadi S."/>
            <person name="Mondo S."/>
            <person name="Robb S."/>
            <person name="Idnurm A."/>
            <person name="Muszewska A."/>
            <person name="Steczkiewicz K."/>
            <person name="Masonjones S."/>
            <person name="Liao H.L."/>
            <person name="Gajdeczka M.T."/>
            <person name="Anike F."/>
            <person name="Vuek A."/>
            <person name="Anishchenko I.M."/>
            <person name="Voigt K."/>
            <person name="de Hoog G.S."/>
            <person name="Smith M.E."/>
            <person name="Heitman J."/>
            <person name="Vilgalys R."/>
            <person name="Stajich J.E."/>
        </authorList>
    </citation>
    <scope>NUCLEOTIDE SEQUENCE [LARGE SCALE GENOMIC DNA]</scope>
    <source>
        <strain evidence="3 4">LSU 92-RS-03</strain>
    </source>
</reference>
<evidence type="ECO:0000313" key="3">
    <source>
        <dbReference type="EMBL" id="RCI03665.1"/>
    </source>
</evidence>
<accession>A0A367KN50</accession>
<dbReference type="Proteomes" id="UP000253551">
    <property type="component" value="Unassembled WGS sequence"/>
</dbReference>
<feature type="compositionally biased region" description="Low complexity" evidence="1">
    <location>
        <begin position="31"/>
        <end position="40"/>
    </location>
</feature>
<dbReference type="STRING" id="4846.A0A367KN50"/>
<feature type="compositionally biased region" description="Basic residues" evidence="1">
    <location>
        <begin position="69"/>
        <end position="79"/>
    </location>
</feature>
<feature type="transmembrane region" description="Helical" evidence="2">
    <location>
        <begin position="181"/>
        <end position="200"/>
    </location>
</feature>
<name>A0A367KN50_RHIST</name>
<evidence type="ECO:0000313" key="4">
    <source>
        <dbReference type="Proteomes" id="UP000253551"/>
    </source>
</evidence>
<gene>
    <name evidence="3" type="ORF">CU098_005159</name>
</gene>
<sequence>MLQDSKDPYRTAKKQTNIDDSPKFEHEDTENSSPSENSTSRLANSPKPEHSEEYDYYPEQDPYMPQRLDKKKKKKKKQHNQYAEDTEKRANSYLPYSNHNRDPNQPNDPIYLDDELPSFNQPGQPVGSMLHDNIAMEMMEQDDFHNYNTAPHKNINSTVQPLAPMKKKRWWTRIGISGRKLVFFGFVFIVIVIIVWFFVWPRTPTLQYVAAYLEDNPTMTNSSMQAVWQVNFTVLNQDNWIPTNIQNFAVSVIDTNTGTTFGSGNSNHLMLTGRSIDQMITIPIYIDYNSTGATDTTFQDLSSACSIVNQDLSSPHTQTLSVKFKFVYYIAGIVWHTVSTVAPTSTHFQCPTSV</sequence>
<proteinExistence type="predicted"/>
<dbReference type="EMBL" id="PJQM01000938">
    <property type="protein sequence ID" value="RCI03665.1"/>
    <property type="molecule type" value="Genomic_DNA"/>
</dbReference>
<dbReference type="OrthoDB" id="20273at2759"/>
<feature type="region of interest" description="Disordered" evidence="1">
    <location>
        <begin position="1"/>
        <end position="111"/>
    </location>
</feature>
<keyword evidence="2" id="KW-1133">Transmembrane helix</keyword>
<keyword evidence="2" id="KW-0812">Transmembrane</keyword>
<feature type="compositionally biased region" description="Polar residues" evidence="1">
    <location>
        <begin position="94"/>
        <end position="107"/>
    </location>
</feature>
<protein>
    <submittedName>
        <fullName evidence="3">Uncharacterized protein</fullName>
    </submittedName>
</protein>
<dbReference type="AlphaFoldDB" id="A0A367KN50"/>